<gene>
    <name evidence="2" type="ORF">MNBD_GAMMA01-425</name>
</gene>
<evidence type="ECO:0000313" key="2">
    <source>
        <dbReference type="EMBL" id="VAW39374.1"/>
    </source>
</evidence>
<evidence type="ECO:0000259" key="1">
    <source>
        <dbReference type="Pfam" id="PF05099"/>
    </source>
</evidence>
<dbReference type="InterPro" id="IPR007791">
    <property type="entry name" value="DjlA_N"/>
</dbReference>
<dbReference type="CDD" id="cd07313">
    <property type="entry name" value="terB_like_2"/>
    <property type="match status" value="1"/>
</dbReference>
<protein>
    <recommendedName>
        <fullName evidence="1">Co-chaperone DjlA N-terminal domain-containing protein</fullName>
    </recommendedName>
</protein>
<accession>A0A3B0W6T3</accession>
<sequence length="149" mass="16980">MNIFASIKKLMRLSVISKELTSQESEQLQLSISTLMIEMIRADFIELQKEKKIMHEVLTASMDLTDVEVESLIENAEVHSDFTISLQSHTAVINNFLSSEEKQTLIKNLWILANVDNELHKLESNMLSKVATHLGFNQVQLAHICNKIN</sequence>
<proteinExistence type="predicted"/>
<organism evidence="2">
    <name type="scientific">hydrothermal vent metagenome</name>
    <dbReference type="NCBI Taxonomy" id="652676"/>
    <lineage>
        <taxon>unclassified sequences</taxon>
        <taxon>metagenomes</taxon>
        <taxon>ecological metagenomes</taxon>
    </lineage>
</organism>
<name>A0A3B0W6T3_9ZZZZ</name>
<dbReference type="InterPro" id="IPR029024">
    <property type="entry name" value="TerB-like"/>
</dbReference>
<dbReference type="Pfam" id="PF05099">
    <property type="entry name" value="TerB"/>
    <property type="match status" value="1"/>
</dbReference>
<dbReference type="EMBL" id="UOEW01000225">
    <property type="protein sequence ID" value="VAW39374.1"/>
    <property type="molecule type" value="Genomic_DNA"/>
</dbReference>
<dbReference type="Gene3D" id="1.10.3680.10">
    <property type="entry name" value="TerB-like"/>
    <property type="match status" value="1"/>
</dbReference>
<feature type="domain" description="Co-chaperone DjlA N-terminal" evidence="1">
    <location>
        <begin position="30"/>
        <end position="143"/>
    </location>
</feature>
<dbReference type="SUPFAM" id="SSF158682">
    <property type="entry name" value="TerB-like"/>
    <property type="match status" value="1"/>
</dbReference>
<reference evidence="2" key="1">
    <citation type="submission" date="2018-06" db="EMBL/GenBank/DDBJ databases">
        <authorList>
            <person name="Zhirakovskaya E."/>
        </authorList>
    </citation>
    <scope>NUCLEOTIDE SEQUENCE</scope>
</reference>
<dbReference type="AlphaFoldDB" id="A0A3B0W6T3"/>